<name>A0A6H9WK22_9MICO</name>
<protein>
    <submittedName>
        <fullName evidence="7">TetR/AcrR family transcriptional regulator</fullName>
    </submittedName>
</protein>
<sequence>MTEPRTDPSVELRRAALELFARDGYDATSLQDIADRVGYTKANVLYHFGSKQALFEAAVAPIIEEFDTLVRDLAMGDERDWVEWTDRMVLFMLTHEHAVSIFINQVTSLRDQPAVSRVNSILFAVDSAAPVGNAVSSATERQHLRRQLAIAGAAYLIAQRTNAALATSTDGLDDEEFGARVREAVLSIVSSGTTGAPPATAPHEPAAPIQESR</sequence>
<dbReference type="GO" id="GO:0000976">
    <property type="term" value="F:transcription cis-regulatory region binding"/>
    <property type="evidence" value="ECO:0007669"/>
    <property type="project" value="TreeGrafter"/>
</dbReference>
<evidence type="ECO:0000256" key="4">
    <source>
        <dbReference type="PROSITE-ProRule" id="PRU00335"/>
    </source>
</evidence>
<dbReference type="GO" id="GO:0003700">
    <property type="term" value="F:DNA-binding transcription factor activity"/>
    <property type="evidence" value="ECO:0007669"/>
    <property type="project" value="TreeGrafter"/>
</dbReference>
<evidence type="ECO:0000256" key="1">
    <source>
        <dbReference type="ARBA" id="ARBA00023015"/>
    </source>
</evidence>
<feature type="domain" description="HTH tetR-type" evidence="6">
    <location>
        <begin position="6"/>
        <end position="66"/>
    </location>
</feature>
<dbReference type="SUPFAM" id="SSF46689">
    <property type="entry name" value="Homeodomain-like"/>
    <property type="match status" value="1"/>
</dbReference>
<evidence type="ECO:0000313" key="7">
    <source>
        <dbReference type="EMBL" id="KAB1649206.1"/>
    </source>
</evidence>
<feature type="DNA-binding region" description="H-T-H motif" evidence="4">
    <location>
        <begin position="29"/>
        <end position="48"/>
    </location>
</feature>
<dbReference type="Pfam" id="PF00440">
    <property type="entry name" value="TetR_N"/>
    <property type="match status" value="1"/>
</dbReference>
<reference evidence="7 8" key="1">
    <citation type="submission" date="2019-09" db="EMBL/GenBank/DDBJ databases">
        <title>Phylogeny of genus Pseudoclavibacter and closely related genus.</title>
        <authorList>
            <person name="Li Y."/>
        </authorList>
    </citation>
    <scope>NUCLEOTIDE SEQUENCE [LARGE SCALE GENOMIC DNA]</scope>
    <source>
        <strain evidence="7 8">EGI 60007</strain>
    </source>
</reference>
<dbReference type="InterPro" id="IPR001647">
    <property type="entry name" value="HTH_TetR"/>
</dbReference>
<dbReference type="Proteomes" id="UP000431744">
    <property type="component" value="Unassembled WGS sequence"/>
</dbReference>
<dbReference type="AlphaFoldDB" id="A0A6H9WK22"/>
<evidence type="ECO:0000256" key="2">
    <source>
        <dbReference type="ARBA" id="ARBA00023125"/>
    </source>
</evidence>
<dbReference type="PANTHER" id="PTHR30055">
    <property type="entry name" value="HTH-TYPE TRANSCRIPTIONAL REGULATOR RUTR"/>
    <property type="match status" value="1"/>
</dbReference>
<keyword evidence="8" id="KW-1185">Reference proteome</keyword>
<dbReference type="PRINTS" id="PR00455">
    <property type="entry name" value="HTHTETR"/>
</dbReference>
<dbReference type="RefSeq" id="WP_158027798.1">
    <property type="nucleotide sequence ID" value="NZ_BMHG01000001.1"/>
</dbReference>
<organism evidence="7 8">
    <name type="scientific">Pseudoclavibacter endophyticus</name>
    <dbReference type="NCBI Taxonomy" id="1778590"/>
    <lineage>
        <taxon>Bacteria</taxon>
        <taxon>Bacillati</taxon>
        <taxon>Actinomycetota</taxon>
        <taxon>Actinomycetes</taxon>
        <taxon>Micrococcales</taxon>
        <taxon>Microbacteriaceae</taxon>
        <taxon>Pseudoclavibacter</taxon>
    </lineage>
</organism>
<dbReference type="InterPro" id="IPR009057">
    <property type="entry name" value="Homeodomain-like_sf"/>
</dbReference>
<dbReference type="EMBL" id="WBJY01000001">
    <property type="protein sequence ID" value="KAB1649206.1"/>
    <property type="molecule type" value="Genomic_DNA"/>
</dbReference>
<evidence type="ECO:0000256" key="5">
    <source>
        <dbReference type="SAM" id="MobiDB-lite"/>
    </source>
</evidence>
<feature type="compositionally biased region" description="Low complexity" evidence="5">
    <location>
        <begin position="196"/>
        <end position="213"/>
    </location>
</feature>
<gene>
    <name evidence="7" type="ORF">F8O04_02700</name>
</gene>
<keyword evidence="2 4" id="KW-0238">DNA-binding</keyword>
<accession>A0A6H9WK22</accession>
<evidence type="ECO:0000259" key="6">
    <source>
        <dbReference type="PROSITE" id="PS50977"/>
    </source>
</evidence>
<evidence type="ECO:0000256" key="3">
    <source>
        <dbReference type="ARBA" id="ARBA00023163"/>
    </source>
</evidence>
<keyword evidence="3" id="KW-0804">Transcription</keyword>
<dbReference type="Gene3D" id="1.10.357.10">
    <property type="entry name" value="Tetracycline Repressor, domain 2"/>
    <property type="match status" value="1"/>
</dbReference>
<dbReference type="PROSITE" id="PS50977">
    <property type="entry name" value="HTH_TETR_2"/>
    <property type="match status" value="1"/>
</dbReference>
<feature type="region of interest" description="Disordered" evidence="5">
    <location>
        <begin position="191"/>
        <end position="213"/>
    </location>
</feature>
<dbReference type="InterPro" id="IPR050109">
    <property type="entry name" value="HTH-type_TetR-like_transc_reg"/>
</dbReference>
<keyword evidence="1" id="KW-0805">Transcription regulation</keyword>
<comment type="caution">
    <text evidence="7">The sequence shown here is derived from an EMBL/GenBank/DDBJ whole genome shotgun (WGS) entry which is preliminary data.</text>
</comment>
<dbReference type="OrthoDB" id="3766519at2"/>
<evidence type="ECO:0000313" key="8">
    <source>
        <dbReference type="Proteomes" id="UP000431744"/>
    </source>
</evidence>
<dbReference type="PANTHER" id="PTHR30055:SF234">
    <property type="entry name" value="HTH-TYPE TRANSCRIPTIONAL REGULATOR BETI"/>
    <property type="match status" value="1"/>
</dbReference>
<proteinExistence type="predicted"/>